<keyword evidence="4 6" id="KW-0175">Coiled coil</keyword>
<evidence type="ECO:0000256" key="1">
    <source>
        <dbReference type="ARBA" id="ARBA00004167"/>
    </source>
</evidence>
<protein>
    <submittedName>
        <fullName evidence="9">Transmembrane and coiled-coil domain-containing protein 5B-like</fullName>
    </submittedName>
</protein>
<dbReference type="PANTHER" id="PTHR22422:SF1">
    <property type="entry name" value="TRANSMEMBRANE AND COILED-COIL DOMAIN-CONTAINING PROTEIN 5B"/>
    <property type="match status" value="1"/>
</dbReference>
<dbReference type="Pfam" id="PF14992">
    <property type="entry name" value="TMCO5"/>
    <property type="match status" value="1"/>
</dbReference>
<dbReference type="PANTHER" id="PTHR22422">
    <property type="entry name" value="TRANSMEMBRANE AND COILED-COIL DOMAIN-CONTAINING PROTEIN 5B-RELATED"/>
    <property type="match status" value="1"/>
</dbReference>
<dbReference type="GeneID" id="101650268"/>
<comment type="subcellular location">
    <subcellularLocation>
        <location evidence="1">Membrane</location>
        <topology evidence="1">Single-pass membrane protein</topology>
    </subcellularLocation>
</comment>
<evidence type="ECO:0000256" key="5">
    <source>
        <dbReference type="ARBA" id="ARBA00023136"/>
    </source>
</evidence>
<evidence type="ECO:0000256" key="4">
    <source>
        <dbReference type="ARBA" id="ARBA00023054"/>
    </source>
</evidence>
<evidence type="ECO:0000313" key="8">
    <source>
        <dbReference type="Proteomes" id="UP000694863"/>
    </source>
</evidence>
<keyword evidence="8" id="KW-1185">Reference proteome</keyword>
<keyword evidence="5 7" id="KW-0472">Membrane</keyword>
<feature type="coiled-coil region" evidence="6">
    <location>
        <begin position="25"/>
        <end position="66"/>
    </location>
</feature>
<reference evidence="9" key="1">
    <citation type="submission" date="2025-08" db="UniProtKB">
        <authorList>
            <consortium name="RefSeq"/>
        </authorList>
    </citation>
    <scope>IDENTIFICATION</scope>
</reference>
<evidence type="ECO:0000256" key="2">
    <source>
        <dbReference type="ARBA" id="ARBA00022692"/>
    </source>
</evidence>
<name>A0ABM0J1F8_ECHTE</name>
<keyword evidence="2 7" id="KW-0812">Transmembrane</keyword>
<dbReference type="InterPro" id="IPR026617">
    <property type="entry name" value="SMCO2/5"/>
</dbReference>
<feature type="coiled-coil region" evidence="6">
    <location>
        <begin position="143"/>
        <end position="207"/>
    </location>
</feature>
<evidence type="ECO:0000256" key="7">
    <source>
        <dbReference type="SAM" id="Phobius"/>
    </source>
</evidence>
<keyword evidence="3 7" id="KW-1133">Transmembrane helix</keyword>
<evidence type="ECO:0000313" key="9">
    <source>
        <dbReference type="RefSeq" id="XP_004712733.1"/>
    </source>
</evidence>
<feature type="coiled-coil region" evidence="6">
    <location>
        <begin position="90"/>
        <end position="117"/>
    </location>
</feature>
<organism evidence="8 9">
    <name type="scientific">Echinops telfairi</name>
    <name type="common">Lesser hedgehog tenrec</name>
    <dbReference type="NCBI Taxonomy" id="9371"/>
    <lineage>
        <taxon>Eukaryota</taxon>
        <taxon>Metazoa</taxon>
        <taxon>Chordata</taxon>
        <taxon>Craniata</taxon>
        <taxon>Vertebrata</taxon>
        <taxon>Euteleostomi</taxon>
        <taxon>Mammalia</taxon>
        <taxon>Eutheria</taxon>
        <taxon>Afrotheria</taxon>
        <taxon>Tenrecidae</taxon>
        <taxon>Tenrecinae</taxon>
        <taxon>Echinops</taxon>
    </lineage>
</organism>
<dbReference type="RefSeq" id="XP_004712733.1">
    <property type="nucleotide sequence ID" value="XM_004712676.1"/>
</dbReference>
<evidence type="ECO:0000256" key="3">
    <source>
        <dbReference type="ARBA" id="ARBA00022989"/>
    </source>
</evidence>
<accession>A0ABM0J1F8</accession>
<dbReference type="Proteomes" id="UP000694863">
    <property type="component" value="Unplaced"/>
</dbReference>
<feature type="transmembrane region" description="Helical" evidence="7">
    <location>
        <begin position="237"/>
        <end position="262"/>
    </location>
</feature>
<proteinExistence type="predicted"/>
<sequence>MEEVEQDPVEDMCDAMEIPKLEVTKQNLDYLNSDLEKDLQRLDQENQVLLKQIQEKEEIIQSLEREITRSVGLANEKDELSSTFEMEDALRDVELETAKLEKHNKILSKNVLELQKQVSRRLKKGGIDTGTLKQMVTESKVRLQKATEFCATQEKELAKLESDYQSVYQLCEDQTHYIKKYQEVLRAMEQEKDTKLLEKEVSKAQNNFSQIVKPGSILVETIQSNMERKIIKKQRKIFWYTHFRCLVFFSTIFLRLLGYVLFHLQCINPNLFAETLPMVMSRSTLKSLRDFLSPFLTLEVEEVLPH</sequence>
<evidence type="ECO:0000256" key="6">
    <source>
        <dbReference type="SAM" id="Coils"/>
    </source>
</evidence>
<gene>
    <name evidence="9" type="primary">LOC101650268</name>
</gene>